<sequence length="100" mass="10903">STSPPNRVLMEDCKIRGAVGLVAGVGHDDNWFECLMKDCYVFSSGLCVNDQTENVGFSLINNRFVTQAAEDVSAMNVLLASGNLYTSTTDTRNFPFISNT</sequence>
<gene>
    <name evidence="1" type="ORF">S01H1_39016</name>
</gene>
<organism evidence="1">
    <name type="scientific">marine sediment metagenome</name>
    <dbReference type="NCBI Taxonomy" id="412755"/>
    <lineage>
        <taxon>unclassified sequences</taxon>
        <taxon>metagenomes</taxon>
        <taxon>ecological metagenomes</taxon>
    </lineage>
</organism>
<protein>
    <submittedName>
        <fullName evidence="1">Uncharacterized protein</fullName>
    </submittedName>
</protein>
<feature type="non-terminal residue" evidence="1">
    <location>
        <position position="1"/>
    </location>
</feature>
<comment type="caution">
    <text evidence="1">The sequence shown here is derived from an EMBL/GenBank/DDBJ whole genome shotgun (WGS) entry which is preliminary data.</text>
</comment>
<evidence type="ECO:0000313" key="1">
    <source>
        <dbReference type="EMBL" id="GAG09610.1"/>
    </source>
</evidence>
<accession>X0UV62</accession>
<name>X0UV62_9ZZZZ</name>
<reference evidence="1" key="1">
    <citation type="journal article" date="2014" name="Front. Microbiol.">
        <title>High frequency of phylogenetically diverse reductive dehalogenase-homologous genes in deep subseafloor sedimentary metagenomes.</title>
        <authorList>
            <person name="Kawai M."/>
            <person name="Futagami T."/>
            <person name="Toyoda A."/>
            <person name="Takaki Y."/>
            <person name="Nishi S."/>
            <person name="Hori S."/>
            <person name="Arai W."/>
            <person name="Tsubouchi T."/>
            <person name="Morono Y."/>
            <person name="Uchiyama I."/>
            <person name="Ito T."/>
            <person name="Fujiyama A."/>
            <person name="Inagaki F."/>
            <person name="Takami H."/>
        </authorList>
    </citation>
    <scope>NUCLEOTIDE SEQUENCE</scope>
    <source>
        <strain evidence="1">Expedition CK06-06</strain>
    </source>
</reference>
<dbReference type="EMBL" id="BARS01024582">
    <property type="protein sequence ID" value="GAG09610.1"/>
    <property type="molecule type" value="Genomic_DNA"/>
</dbReference>
<dbReference type="AlphaFoldDB" id="X0UV62"/>
<proteinExistence type="predicted"/>